<dbReference type="GO" id="GO:0006487">
    <property type="term" value="P:protein N-linked glycosylation"/>
    <property type="evidence" value="ECO:0007669"/>
    <property type="project" value="TreeGrafter"/>
</dbReference>
<sequence>MDRSQISLFLERAFVRLEVWFQWFNTAQSGNHMSSYYWHGRGNRTVRELNPKASQKIKWTKSIKCMLKTQDNVKATTYEIY</sequence>
<dbReference type="GO" id="GO:0009311">
    <property type="term" value="P:oligosaccharide metabolic process"/>
    <property type="evidence" value="ECO:0007669"/>
    <property type="project" value="InterPro"/>
</dbReference>
<evidence type="ECO:0000259" key="1">
    <source>
        <dbReference type="Pfam" id="PF03200"/>
    </source>
</evidence>
<evidence type="ECO:0000313" key="4">
    <source>
        <dbReference type="Proteomes" id="UP001497480"/>
    </source>
</evidence>
<name>A0AAV1WBG8_LUPLU</name>
<protein>
    <recommendedName>
        <fullName evidence="1">Glycosyl hydrolase family 63 C-terminal domain-containing protein</fullName>
    </recommendedName>
</protein>
<dbReference type="InterPro" id="IPR031335">
    <property type="entry name" value="Glyco_hydro_63_C"/>
</dbReference>
<gene>
    <name evidence="2" type="ORF">LLUT_LOCUS7434</name>
    <name evidence="3" type="ORF">LLUT_LOCUS7435</name>
</gene>
<dbReference type="EMBL" id="CAXHTB010000005">
    <property type="protein sequence ID" value="CAL0306374.1"/>
    <property type="molecule type" value="Genomic_DNA"/>
</dbReference>
<dbReference type="InterPro" id="IPR004888">
    <property type="entry name" value="Glycoside_hydrolase_63"/>
</dbReference>
<dbReference type="PANTHER" id="PTHR10412:SF20">
    <property type="entry name" value="MANNOSYL-OLIGOSACCHARIDE GLUCOSIDASE GCS1"/>
    <property type="match status" value="1"/>
</dbReference>
<dbReference type="Pfam" id="PF03200">
    <property type="entry name" value="Glyco_hydro_63"/>
    <property type="match status" value="1"/>
</dbReference>
<comment type="caution">
    <text evidence="2">The sequence shown here is derived from an EMBL/GenBank/DDBJ whole genome shotgun (WGS) entry which is preliminary data.</text>
</comment>
<feature type="domain" description="Glycosyl hydrolase family 63 C-terminal" evidence="1">
    <location>
        <begin position="4"/>
        <end position="53"/>
    </location>
</feature>
<dbReference type="EMBL" id="CAXHTB010000005">
    <property type="protein sequence ID" value="CAL0306375.1"/>
    <property type="molecule type" value="Genomic_DNA"/>
</dbReference>
<organism evidence="2 4">
    <name type="scientific">Lupinus luteus</name>
    <name type="common">European yellow lupine</name>
    <dbReference type="NCBI Taxonomy" id="3873"/>
    <lineage>
        <taxon>Eukaryota</taxon>
        <taxon>Viridiplantae</taxon>
        <taxon>Streptophyta</taxon>
        <taxon>Embryophyta</taxon>
        <taxon>Tracheophyta</taxon>
        <taxon>Spermatophyta</taxon>
        <taxon>Magnoliopsida</taxon>
        <taxon>eudicotyledons</taxon>
        <taxon>Gunneridae</taxon>
        <taxon>Pentapetalae</taxon>
        <taxon>rosids</taxon>
        <taxon>fabids</taxon>
        <taxon>Fabales</taxon>
        <taxon>Fabaceae</taxon>
        <taxon>Papilionoideae</taxon>
        <taxon>50 kb inversion clade</taxon>
        <taxon>genistoids sensu lato</taxon>
        <taxon>core genistoids</taxon>
        <taxon>Genisteae</taxon>
        <taxon>Lupinus</taxon>
    </lineage>
</organism>
<proteinExistence type="predicted"/>
<accession>A0AAV1WBG8</accession>
<evidence type="ECO:0000313" key="2">
    <source>
        <dbReference type="EMBL" id="CAL0306374.1"/>
    </source>
</evidence>
<dbReference type="GO" id="GO:0005789">
    <property type="term" value="C:endoplasmic reticulum membrane"/>
    <property type="evidence" value="ECO:0007669"/>
    <property type="project" value="TreeGrafter"/>
</dbReference>
<keyword evidence="4" id="KW-1185">Reference proteome</keyword>
<evidence type="ECO:0000313" key="3">
    <source>
        <dbReference type="EMBL" id="CAL0306375.1"/>
    </source>
</evidence>
<dbReference type="PANTHER" id="PTHR10412">
    <property type="entry name" value="MANNOSYL-OLIGOSACCHARIDE GLUCOSIDASE"/>
    <property type="match status" value="1"/>
</dbReference>
<reference evidence="2 4" key="1">
    <citation type="submission" date="2024-03" db="EMBL/GenBank/DDBJ databases">
        <authorList>
            <person name="Martinez-Hernandez J."/>
        </authorList>
    </citation>
    <scope>NUCLEOTIDE SEQUENCE [LARGE SCALE GENOMIC DNA]</scope>
</reference>
<dbReference type="GO" id="GO:0004573">
    <property type="term" value="F:Glc3Man9GlcNAc2 oligosaccharide glucosidase activity"/>
    <property type="evidence" value="ECO:0007669"/>
    <property type="project" value="InterPro"/>
</dbReference>
<dbReference type="Proteomes" id="UP001497480">
    <property type="component" value="Unassembled WGS sequence"/>
</dbReference>
<dbReference type="AlphaFoldDB" id="A0AAV1WBG8"/>